<keyword evidence="2" id="KW-0288">FMN</keyword>
<feature type="domain" description="NADPH-dependent FMN reductase-like" evidence="3">
    <location>
        <begin position="1"/>
        <end position="107"/>
    </location>
</feature>
<dbReference type="Proteomes" id="UP001565220">
    <property type="component" value="Unassembled WGS sequence"/>
</dbReference>
<evidence type="ECO:0000256" key="1">
    <source>
        <dbReference type="ARBA" id="ARBA00022630"/>
    </source>
</evidence>
<keyword evidence="1" id="KW-0285">Flavoprotein</keyword>
<gene>
    <name evidence="4" type="ORF">AB8S09_10195</name>
</gene>
<evidence type="ECO:0000313" key="5">
    <source>
        <dbReference type="Proteomes" id="UP001565220"/>
    </source>
</evidence>
<evidence type="ECO:0000313" key="4">
    <source>
        <dbReference type="EMBL" id="MEY8764004.1"/>
    </source>
</evidence>
<accession>A0ABV4DYL8</accession>
<evidence type="ECO:0000259" key="3">
    <source>
        <dbReference type="Pfam" id="PF03358"/>
    </source>
</evidence>
<organism evidence="4 5">
    <name type="scientific">Clostridium lapidicellarium</name>
    <dbReference type="NCBI Taxonomy" id="3240931"/>
    <lineage>
        <taxon>Bacteria</taxon>
        <taxon>Bacillati</taxon>
        <taxon>Bacillota</taxon>
        <taxon>Clostridia</taxon>
        <taxon>Eubacteriales</taxon>
        <taxon>Clostridiaceae</taxon>
        <taxon>Clostridium</taxon>
    </lineage>
</organism>
<dbReference type="SUPFAM" id="SSF52218">
    <property type="entry name" value="Flavoproteins"/>
    <property type="match status" value="1"/>
</dbReference>
<evidence type="ECO:0000256" key="2">
    <source>
        <dbReference type="ARBA" id="ARBA00022643"/>
    </source>
</evidence>
<dbReference type="InterPro" id="IPR051796">
    <property type="entry name" value="ISF_SsuE-like"/>
</dbReference>
<dbReference type="InterPro" id="IPR029039">
    <property type="entry name" value="Flavoprotein-like_sf"/>
</dbReference>
<dbReference type="PANTHER" id="PTHR43278:SF2">
    <property type="entry name" value="IRON-SULFUR FLAVOPROTEIN"/>
    <property type="match status" value="1"/>
</dbReference>
<reference evidence="4 5" key="1">
    <citation type="submission" date="2024-08" db="EMBL/GenBank/DDBJ databases">
        <title>Clostridium lapicellarii sp. nov., and Clostridium renhuaiense sp. nov., two species isolated from the mud in a fermentation cellar used for producing sauce-flavour Chinese liquors.</title>
        <authorList>
            <person name="Yang F."/>
            <person name="Wang H."/>
            <person name="Chen L.Q."/>
            <person name="Zhou N."/>
            <person name="Lu J.J."/>
            <person name="Pu X.X."/>
            <person name="Wan B."/>
            <person name="Wang L."/>
            <person name="Liu S.J."/>
        </authorList>
    </citation>
    <scope>NUCLEOTIDE SEQUENCE [LARGE SCALE GENOMIC DNA]</scope>
    <source>
        <strain evidence="4 5">MT-113</strain>
    </source>
</reference>
<comment type="caution">
    <text evidence="4">The sequence shown here is derived from an EMBL/GenBank/DDBJ whole genome shotgun (WGS) entry which is preliminary data.</text>
</comment>
<sequence>MKIYFVNGSPRKKWNTGTVLKKAAEGAASQGAETELVNLYDLKYKGCVSCFACKMIGGKFHGKCAQKDDLTPILEKLSAADGIVFGTPIYFYNITSGMQAFLERFFFPYDLYSREIVSGYTQKIPSGFIYTMNMSAESMHKAGIDTNVKAGQLFAEEILGMKPEVLYVNNTYQFSNYSKYESSKFSETEKAVYKQAQFPIDCQKAFEMGQKIAEKNLREK</sequence>
<proteinExistence type="predicted"/>
<dbReference type="Gene3D" id="3.40.50.360">
    <property type="match status" value="1"/>
</dbReference>
<keyword evidence="5" id="KW-1185">Reference proteome</keyword>
<dbReference type="Pfam" id="PF03358">
    <property type="entry name" value="FMN_red"/>
    <property type="match status" value="1"/>
</dbReference>
<dbReference type="PANTHER" id="PTHR43278">
    <property type="entry name" value="NAD(P)H-DEPENDENT FMN-CONTAINING OXIDOREDUCTASE YWQN-RELATED"/>
    <property type="match status" value="1"/>
</dbReference>
<protein>
    <submittedName>
        <fullName evidence="4">Flavodoxin family protein</fullName>
    </submittedName>
</protein>
<dbReference type="RefSeq" id="WP_294181796.1">
    <property type="nucleotide sequence ID" value="NZ_JBGFFE010000014.1"/>
</dbReference>
<name>A0ABV4DYL8_9CLOT</name>
<dbReference type="InterPro" id="IPR005025">
    <property type="entry name" value="FMN_Rdtase-like_dom"/>
</dbReference>
<dbReference type="EMBL" id="JBGFFE010000014">
    <property type="protein sequence ID" value="MEY8764004.1"/>
    <property type="molecule type" value="Genomic_DNA"/>
</dbReference>